<gene>
    <name evidence="1" type="ORF">NCTC9381_00012</name>
</gene>
<name>A0A379AAD6_ENTAG</name>
<keyword evidence="2" id="KW-1185">Reference proteome</keyword>
<dbReference type="EMBL" id="UGSO01000001">
    <property type="protein sequence ID" value="SUB14180.1"/>
    <property type="molecule type" value="Genomic_DNA"/>
</dbReference>
<evidence type="ECO:0000313" key="2">
    <source>
        <dbReference type="Proteomes" id="UP000254640"/>
    </source>
</evidence>
<protein>
    <submittedName>
        <fullName evidence="1">Uncharacterized protein</fullName>
    </submittedName>
</protein>
<evidence type="ECO:0000313" key="1">
    <source>
        <dbReference type="EMBL" id="SUB14180.1"/>
    </source>
</evidence>
<reference evidence="1 2" key="1">
    <citation type="submission" date="2018-06" db="EMBL/GenBank/DDBJ databases">
        <authorList>
            <consortium name="Pathogen Informatics"/>
            <person name="Doyle S."/>
        </authorList>
    </citation>
    <scope>NUCLEOTIDE SEQUENCE [LARGE SCALE GENOMIC DNA]</scope>
    <source>
        <strain evidence="1 2">NCTC9381</strain>
    </source>
</reference>
<proteinExistence type="predicted"/>
<dbReference type="Proteomes" id="UP000254640">
    <property type="component" value="Unassembled WGS sequence"/>
</dbReference>
<organism evidence="1 2">
    <name type="scientific">Enterobacter agglomerans</name>
    <name type="common">Erwinia herbicola</name>
    <name type="synonym">Pantoea agglomerans</name>
    <dbReference type="NCBI Taxonomy" id="549"/>
    <lineage>
        <taxon>Bacteria</taxon>
        <taxon>Pseudomonadati</taxon>
        <taxon>Pseudomonadota</taxon>
        <taxon>Gammaproteobacteria</taxon>
        <taxon>Enterobacterales</taxon>
        <taxon>Erwiniaceae</taxon>
        <taxon>Pantoea</taxon>
        <taxon>Pantoea agglomerans group</taxon>
    </lineage>
</organism>
<dbReference type="AlphaFoldDB" id="A0A379AAD6"/>
<sequence length="77" mass="8534">MNADVARWQIGTDRDDADVSTMPGLIEHLHLTGHHIDPLNGLAGKRRARWTNVKRQPLAVGSPDINIGELMLTGQQR</sequence>
<accession>A0A379AAD6</accession>